<dbReference type="GO" id="GO:0006281">
    <property type="term" value="P:DNA repair"/>
    <property type="evidence" value="ECO:0007669"/>
    <property type="project" value="InterPro"/>
</dbReference>
<comment type="caution">
    <text evidence="1">The sequence shown here is derived from an EMBL/GenBank/DDBJ whole genome shotgun (WGS) entry which is preliminary data.</text>
</comment>
<proteinExistence type="predicted"/>
<dbReference type="InterPro" id="IPR036614">
    <property type="entry name" value="RusA-like_sf"/>
</dbReference>
<dbReference type="SUPFAM" id="SSF103084">
    <property type="entry name" value="Holliday junction resolvase RusA"/>
    <property type="match status" value="1"/>
</dbReference>
<reference evidence="2" key="1">
    <citation type="journal article" date="2018" name="Sci. Rep.">
        <title>Lignite coal burning seam in the remote Altai Mountains harbors a hydrogen-driven thermophilic microbial community.</title>
        <authorList>
            <person name="Kadnikov V.V."/>
            <person name="Mardanov A.V."/>
            <person name="Ivasenko D.A."/>
            <person name="Antsiferov D.V."/>
            <person name="Beletsky A.V."/>
            <person name="Karnachuk O.V."/>
            <person name="Ravin N.V."/>
        </authorList>
    </citation>
    <scope>NUCLEOTIDE SEQUENCE [LARGE SCALE GENOMIC DNA]</scope>
</reference>
<accession>A0A2R6XZ57</accession>
<sequence>MIHQDDLRKMIGYVEDMRIKFYQALSFQNAIDGVTSFGRVEPAATAKFIEDLEGYMIVYPSFPPMLKDINRKTINDYKYYYYNATKQAIDWENAPKIRLPASVWIVYTLSEDLYFDLDNFFRKVLINAVVRSGLIPDDSINYLKSITDVIFKNTSYERKTYLFLFPTDNFPSFDQIKRYVSCGLRS</sequence>
<name>A0A2R6XZ57_9BACL</name>
<dbReference type="GO" id="GO:0006310">
    <property type="term" value="P:DNA recombination"/>
    <property type="evidence" value="ECO:0007669"/>
    <property type="project" value="InterPro"/>
</dbReference>
<dbReference type="EMBL" id="PEBX01000084">
    <property type="protein sequence ID" value="PTQ55670.1"/>
    <property type="molecule type" value="Genomic_DNA"/>
</dbReference>
<dbReference type="AlphaFoldDB" id="A0A2R6XZ57"/>
<dbReference type="Proteomes" id="UP000244338">
    <property type="component" value="Unassembled WGS sequence"/>
</dbReference>
<evidence type="ECO:0000313" key="1">
    <source>
        <dbReference type="EMBL" id="PTQ55670.1"/>
    </source>
</evidence>
<gene>
    <name evidence="1" type="ORF">BSOLF_1718</name>
</gene>
<organism evidence="1 2">
    <name type="scientific">Candidatus Carbonibacillus altaicus</name>
    <dbReference type="NCBI Taxonomy" id="2163959"/>
    <lineage>
        <taxon>Bacteria</taxon>
        <taxon>Bacillati</taxon>
        <taxon>Bacillota</taxon>
        <taxon>Bacilli</taxon>
        <taxon>Bacillales</taxon>
        <taxon>Candidatus Carbonibacillus</taxon>
    </lineage>
</organism>
<dbReference type="GO" id="GO:0000287">
    <property type="term" value="F:magnesium ion binding"/>
    <property type="evidence" value="ECO:0007669"/>
    <property type="project" value="InterPro"/>
</dbReference>
<evidence type="ECO:0000313" key="2">
    <source>
        <dbReference type="Proteomes" id="UP000244338"/>
    </source>
</evidence>
<protein>
    <submittedName>
        <fullName evidence="1">Uncharacterized protein</fullName>
    </submittedName>
</protein>